<evidence type="ECO:0000256" key="1">
    <source>
        <dbReference type="SAM" id="MobiDB-lite"/>
    </source>
</evidence>
<accession>A0ABN2EP32</accession>
<keyword evidence="4" id="KW-1185">Reference proteome</keyword>
<gene>
    <name evidence="3" type="ORF">GCM10009742_74810</name>
</gene>
<dbReference type="InterPro" id="IPR027417">
    <property type="entry name" value="P-loop_NTPase"/>
</dbReference>
<name>A0ABN2EP32_9ACTN</name>
<dbReference type="RefSeq" id="WP_344200536.1">
    <property type="nucleotide sequence ID" value="NZ_BAAAND010000012.1"/>
</dbReference>
<protein>
    <recommendedName>
        <fullName evidence="2">NACHT domain-containing protein</fullName>
    </recommendedName>
</protein>
<dbReference type="PANTHER" id="PTHR46844">
    <property type="entry name" value="SLR5058 PROTEIN"/>
    <property type="match status" value="1"/>
</dbReference>
<dbReference type="Pfam" id="PF05729">
    <property type="entry name" value="NACHT"/>
    <property type="match status" value="1"/>
</dbReference>
<feature type="compositionally biased region" description="Acidic residues" evidence="1">
    <location>
        <begin position="970"/>
        <end position="981"/>
    </location>
</feature>
<feature type="compositionally biased region" description="Basic and acidic residues" evidence="1">
    <location>
        <begin position="982"/>
        <end position="993"/>
    </location>
</feature>
<reference evidence="3 4" key="1">
    <citation type="journal article" date="2019" name="Int. J. Syst. Evol. Microbiol.">
        <title>The Global Catalogue of Microorganisms (GCM) 10K type strain sequencing project: providing services to taxonomists for standard genome sequencing and annotation.</title>
        <authorList>
            <consortium name="The Broad Institute Genomics Platform"/>
            <consortium name="The Broad Institute Genome Sequencing Center for Infectious Disease"/>
            <person name="Wu L."/>
            <person name="Ma J."/>
        </authorList>
    </citation>
    <scope>NUCLEOTIDE SEQUENCE [LARGE SCALE GENOMIC DNA]</scope>
    <source>
        <strain evidence="3 4">JCM 14304</strain>
    </source>
</reference>
<dbReference type="EMBL" id="BAAAND010000012">
    <property type="protein sequence ID" value="GAA1612674.1"/>
    <property type="molecule type" value="Genomic_DNA"/>
</dbReference>
<dbReference type="PANTHER" id="PTHR46844:SF1">
    <property type="entry name" value="SLR5058 PROTEIN"/>
    <property type="match status" value="1"/>
</dbReference>
<proteinExistence type="predicted"/>
<evidence type="ECO:0000259" key="2">
    <source>
        <dbReference type="PROSITE" id="PS50837"/>
    </source>
</evidence>
<sequence>MGEFLAGTAAQVAGGAALSAGSRAFRWFRLAGRYEARWIDLDNGQGSVSLTAPELADVERFMKSSSTRPLLSLLAITFLSPESGNRDDTLAVIQGAFVKAAEKWMVGSNESWSRAIDAVWRRLVELLADSLSTIDSATFDPEESEQFVRFVTTPLESRRTGSELVDYFDRVSGLASDLERLALAEGLFNTLWLRMRNRQPPPILTHTDAEVAADFAHLYIPRMIYSVDGREQSSETLMGNGAPYRIVLTGAPGAGKTTFVEHLSHAFSEAEEVPRVTVALRCRDFYREGWSSSITDYLSRTTRATFDVDVDTRSVRDLLILGRICIVVDGLDEIADIATRAELVQRIEGLCRTYPAISILVTSREVGYNRARLSDRLFEHHRILEFTPGQVGEYARRWFALVDRRDLVDAFMSESKTVEDLRQNPLLLSLLCILYRARGSIPRNRRDVYGKCADLLFVRWDAHRGILQPEDLPAYGSRLMQEIARWVYRSQAAQAGLEESVIAKVIAKYLAKIAGIEEDEARLRTDDFLEFCAGRAWLLAKIGTSDRGERIFGFTHRTFLEYFTAEAASRAAASPAAVAKEITSAYKADPTSVFPELLIQAYDNKEDGGGEAVFQKICEAKNVESELPIRLMDGVLLPKHTRRLAFNLLCQQWKEKRRFSLDTFVSLLNLNRDARSQFETEYLNSVPEAQELFMNGWASLELSDRARWFDDDWRNVVGQLAKSGRLLEEDSDSVTGSWALLNGNIRLNSNNISPSGMLVARGQFGLYLGAVWWILEQHLSGQNLSRRQNAILRQWLNHLEEGECIDTHTARIFADLMEERLAEIAFNVEARCRSELAKLALLGTFLVLAEAFREFPQFTVLVSAACNIQATRLVTARRRMIQDLDDSPVQTYIEEDWVPEKWPVWCREWSRAEYDLLFELRGRVWDPRRSEWVEEHELSDWVEELEAERHVSVLTDGLIGILGQAVEEDHGDDLLEYDPERDEPNFDPNREAAVDDEDSDR</sequence>
<feature type="region of interest" description="Disordered" evidence="1">
    <location>
        <begin position="970"/>
        <end position="1001"/>
    </location>
</feature>
<dbReference type="Proteomes" id="UP001500190">
    <property type="component" value="Unassembled WGS sequence"/>
</dbReference>
<dbReference type="SUPFAM" id="SSF52540">
    <property type="entry name" value="P-loop containing nucleoside triphosphate hydrolases"/>
    <property type="match status" value="1"/>
</dbReference>
<comment type="caution">
    <text evidence="3">The sequence shown here is derived from an EMBL/GenBank/DDBJ whole genome shotgun (WGS) entry which is preliminary data.</text>
</comment>
<dbReference type="Gene3D" id="3.40.50.300">
    <property type="entry name" value="P-loop containing nucleotide triphosphate hydrolases"/>
    <property type="match status" value="1"/>
</dbReference>
<evidence type="ECO:0000313" key="3">
    <source>
        <dbReference type="EMBL" id="GAA1612674.1"/>
    </source>
</evidence>
<dbReference type="PROSITE" id="PS50837">
    <property type="entry name" value="NACHT"/>
    <property type="match status" value="1"/>
</dbReference>
<dbReference type="InterPro" id="IPR007111">
    <property type="entry name" value="NACHT_NTPase"/>
</dbReference>
<organism evidence="3 4">
    <name type="scientific">Kribbella karoonensis</name>
    <dbReference type="NCBI Taxonomy" id="324851"/>
    <lineage>
        <taxon>Bacteria</taxon>
        <taxon>Bacillati</taxon>
        <taxon>Actinomycetota</taxon>
        <taxon>Actinomycetes</taxon>
        <taxon>Propionibacteriales</taxon>
        <taxon>Kribbellaceae</taxon>
        <taxon>Kribbella</taxon>
    </lineage>
</organism>
<evidence type="ECO:0000313" key="4">
    <source>
        <dbReference type="Proteomes" id="UP001500190"/>
    </source>
</evidence>
<feature type="domain" description="NACHT" evidence="2">
    <location>
        <begin position="244"/>
        <end position="436"/>
    </location>
</feature>